<keyword evidence="4" id="KW-0663">Pyridoxal phosphate</keyword>
<comment type="caution">
    <text evidence="8">The sequence shown here is derived from an EMBL/GenBank/DDBJ whole genome shotgun (WGS) entry which is preliminary data.</text>
</comment>
<dbReference type="InterPro" id="IPR008286">
    <property type="entry name" value="Prn/Lys/Arg_de-COase_C"/>
</dbReference>
<dbReference type="InterPro" id="IPR000310">
    <property type="entry name" value="Orn/Lys/Arg_deCO2ase_major_dom"/>
</dbReference>
<feature type="domain" description="Orn/Lys/Arg decarboxylases family 1 pyridoxal-P attachment site" evidence="6">
    <location>
        <begin position="7"/>
        <end position="294"/>
    </location>
</feature>
<evidence type="ECO:0000256" key="1">
    <source>
        <dbReference type="ARBA" id="ARBA00001933"/>
    </source>
</evidence>
<name>A0ABU5ZIP8_9BACL</name>
<feature type="domain" description="Orn/Lys/Arg decarboxylase C-terminal" evidence="7">
    <location>
        <begin position="429"/>
        <end position="484"/>
    </location>
</feature>
<dbReference type="PANTHER" id="PTHR43277">
    <property type="entry name" value="ARGININE DECARBOXYLASE"/>
    <property type="match status" value="1"/>
</dbReference>
<evidence type="ECO:0000259" key="6">
    <source>
        <dbReference type="Pfam" id="PF01276"/>
    </source>
</evidence>
<reference evidence="8" key="1">
    <citation type="submission" date="2023-12" db="EMBL/GenBank/DDBJ databases">
        <title>Fervidustalea candida gen. nov., sp. nov., a novel member of the family Paenibacillaceae isolated from a geothermal area.</title>
        <authorList>
            <person name="Li W.-J."/>
            <person name="Jiao J.-Y."/>
            <person name="Chen Y."/>
        </authorList>
    </citation>
    <scope>NUCLEOTIDE SEQUENCE</scope>
    <source>
        <strain evidence="8">SYSU GA230002</strain>
    </source>
</reference>
<keyword evidence="8" id="KW-0032">Aminotransferase</keyword>
<gene>
    <name evidence="8" type="ORF">VF724_12010</name>
</gene>
<evidence type="ECO:0000259" key="7">
    <source>
        <dbReference type="Pfam" id="PF03711"/>
    </source>
</evidence>
<organism evidence="8 9">
    <name type="scientific">Ferviditalea candida</name>
    <dbReference type="NCBI Taxonomy" id="3108399"/>
    <lineage>
        <taxon>Bacteria</taxon>
        <taxon>Bacillati</taxon>
        <taxon>Bacillota</taxon>
        <taxon>Bacilli</taxon>
        <taxon>Bacillales</taxon>
        <taxon>Paenibacillaceae</taxon>
        <taxon>Ferviditalea</taxon>
    </lineage>
</organism>
<keyword evidence="3" id="KW-0210">Decarboxylase</keyword>
<evidence type="ECO:0000256" key="4">
    <source>
        <dbReference type="ARBA" id="ARBA00022898"/>
    </source>
</evidence>
<dbReference type="InterPro" id="IPR015421">
    <property type="entry name" value="PyrdxlP-dep_Trfase_major"/>
</dbReference>
<evidence type="ECO:0000313" key="8">
    <source>
        <dbReference type="EMBL" id="MEB3102386.1"/>
    </source>
</evidence>
<dbReference type="InterPro" id="IPR052357">
    <property type="entry name" value="Orn_Lys_Arg_decarboxylase-I"/>
</dbReference>
<proteinExistence type="inferred from homology"/>
<keyword evidence="5" id="KW-0456">Lyase</keyword>
<accession>A0ABU5ZIP8</accession>
<keyword evidence="8" id="KW-0808">Transferase</keyword>
<keyword evidence="9" id="KW-1185">Reference proteome</keyword>
<comment type="similarity">
    <text evidence="2">Belongs to the Orn/Lys/Arg decarboxylase class-I family.</text>
</comment>
<dbReference type="EMBL" id="JAYJLD010000016">
    <property type="protein sequence ID" value="MEB3102386.1"/>
    <property type="molecule type" value="Genomic_DNA"/>
</dbReference>
<evidence type="ECO:0000256" key="2">
    <source>
        <dbReference type="ARBA" id="ARBA00010671"/>
    </source>
</evidence>
<sequence>MDQSRAPLFEALLEHHRRRPVSFHVPGHKSAARQIWTDLDASAHSFFKDVLNIDLTEIAGLDDIHQPEGVIREAEQLAAQCFGAERTFFLVNGSTAGNLAMILAHCGPGDLLIVQRDVHKSVIHGLMLARARAVFVSPLIDERSGLAVGVEPAALKQALDAYPEAKGVLLVRPNYYGMAGDLKALVQLVHASGKPVFVDEAHGAHLGFHEEIPPSALTAGADVVVQSTHKMLRSMTMGSMLHVQGSLAKPGEIRKFLSILQTTSPSYPIMASLDLARRDMHMYGREQIEKGLEAVRLFAAGMSGLPWFELVSDKAGNQAGRIKDPFKVIVADRTGTFSGYSLQSELERRGCMAEMADLRHVLLVFSPFSTYGHAEKLLRAFNRISGDYKLQKKELQNQATNNIGTNLQLNVISSPVSFDAHNGSQPLSLHTVGLTEAEDAVSAEMVVPYPPGVPVLYPGERINGTHIRYLRKLSEAGARFHGVKDAKLQTIEVYFENS</sequence>
<dbReference type="CDD" id="cd00615">
    <property type="entry name" value="Orn_deC_like"/>
    <property type="match status" value="1"/>
</dbReference>
<dbReference type="InterPro" id="IPR036633">
    <property type="entry name" value="Prn/Lys/Arg_de-COase_C_sf"/>
</dbReference>
<evidence type="ECO:0000256" key="5">
    <source>
        <dbReference type="ARBA" id="ARBA00023239"/>
    </source>
</evidence>
<evidence type="ECO:0000256" key="3">
    <source>
        <dbReference type="ARBA" id="ARBA00022793"/>
    </source>
</evidence>
<dbReference type="Pfam" id="PF03711">
    <property type="entry name" value="OKR_DC_1_C"/>
    <property type="match status" value="1"/>
</dbReference>
<dbReference type="Gene3D" id="3.40.640.10">
    <property type="entry name" value="Type I PLP-dependent aspartate aminotransferase-like (Major domain)"/>
    <property type="match status" value="1"/>
</dbReference>
<dbReference type="RefSeq" id="WP_371754505.1">
    <property type="nucleotide sequence ID" value="NZ_JAYJLD010000016.1"/>
</dbReference>
<protein>
    <submittedName>
        <fullName evidence="8">Aminotransferase class I/II-fold pyridoxal phosphate-dependent enzyme</fullName>
    </submittedName>
</protein>
<dbReference type="Gene3D" id="3.90.105.10">
    <property type="entry name" value="Molybdopterin biosynthesis moea protein, domain 2"/>
    <property type="match status" value="1"/>
</dbReference>
<dbReference type="SUPFAM" id="SSF53383">
    <property type="entry name" value="PLP-dependent transferases"/>
    <property type="match status" value="1"/>
</dbReference>
<dbReference type="GO" id="GO:0008483">
    <property type="term" value="F:transaminase activity"/>
    <property type="evidence" value="ECO:0007669"/>
    <property type="project" value="UniProtKB-KW"/>
</dbReference>
<dbReference type="SUPFAM" id="SSF55904">
    <property type="entry name" value="Ornithine decarboxylase C-terminal domain"/>
    <property type="match status" value="1"/>
</dbReference>
<dbReference type="InterPro" id="IPR015424">
    <property type="entry name" value="PyrdxlP-dep_Trfase"/>
</dbReference>
<evidence type="ECO:0000313" key="9">
    <source>
        <dbReference type="Proteomes" id="UP001310386"/>
    </source>
</evidence>
<dbReference type="Pfam" id="PF01276">
    <property type="entry name" value="OKR_DC_1"/>
    <property type="match status" value="1"/>
</dbReference>
<dbReference type="Proteomes" id="UP001310386">
    <property type="component" value="Unassembled WGS sequence"/>
</dbReference>
<dbReference type="PANTHER" id="PTHR43277:SF3">
    <property type="entry name" value="DECARBOXYLASE, PUTATIVE-RELATED"/>
    <property type="match status" value="1"/>
</dbReference>
<comment type="cofactor">
    <cofactor evidence="1">
        <name>pyridoxal 5'-phosphate</name>
        <dbReference type="ChEBI" id="CHEBI:597326"/>
    </cofactor>
</comment>